<dbReference type="PANTHER" id="PTHR14226:SF57">
    <property type="entry name" value="BLR7027 PROTEIN"/>
    <property type="match status" value="1"/>
</dbReference>
<dbReference type="RefSeq" id="WP_011290916.1">
    <property type="nucleotide sequence ID" value="NZ_AOSG01000010.1"/>
</dbReference>
<reference evidence="6 7" key="1">
    <citation type="journal article" date="2013" name="Genome Announc.">
        <title>Draft Genome Sequence of the Lignocellulose Decomposer Thermobifida fusca Strain TM51.</title>
        <authorList>
            <person name="Toth A."/>
            <person name="Barna T."/>
            <person name="Nagy I."/>
            <person name="Horvath B."/>
            <person name="Nagy I."/>
            <person name="Tancsics A."/>
            <person name="Kriszt B."/>
            <person name="Baka E."/>
            <person name="Fekete C."/>
            <person name="Kukolya J."/>
        </authorList>
    </citation>
    <scope>NUCLEOTIDE SEQUENCE [LARGE SCALE GENOMIC DNA]</scope>
    <source>
        <strain evidence="6 7">TM51</strain>
    </source>
</reference>
<evidence type="ECO:0000313" key="6">
    <source>
        <dbReference type="EMBL" id="EOR72477.1"/>
    </source>
</evidence>
<dbReference type="AlphaFoldDB" id="A0A9P2TCJ8"/>
<evidence type="ECO:0000313" key="7">
    <source>
        <dbReference type="Proteomes" id="UP000014184"/>
    </source>
</evidence>
<protein>
    <recommendedName>
        <fullName evidence="5">PNPLA domain-containing protein</fullName>
    </recommendedName>
</protein>
<evidence type="ECO:0000256" key="4">
    <source>
        <dbReference type="PROSITE-ProRule" id="PRU01161"/>
    </source>
</evidence>
<organism evidence="6 7">
    <name type="scientific">Thermobifida fusca TM51</name>
    <dbReference type="NCBI Taxonomy" id="1169414"/>
    <lineage>
        <taxon>Bacteria</taxon>
        <taxon>Bacillati</taxon>
        <taxon>Actinomycetota</taxon>
        <taxon>Actinomycetes</taxon>
        <taxon>Streptosporangiales</taxon>
        <taxon>Nocardiopsidaceae</taxon>
        <taxon>Thermobifida</taxon>
    </lineage>
</organism>
<dbReference type="PROSITE" id="PS51635">
    <property type="entry name" value="PNPLA"/>
    <property type="match status" value="1"/>
</dbReference>
<feature type="active site" description="Proton acceptor" evidence="4">
    <location>
        <position position="184"/>
    </location>
</feature>
<dbReference type="Proteomes" id="UP000014184">
    <property type="component" value="Unassembled WGS sequence"/>
</dbReference>
<keyword evidence="7" id="KW-1185">Reference proteome</keyword>
<dbReference type="GO" id="GO:0016042">
    <property type="term" value="P:lipid catabolic process"/>
    <property type="evidence" value="ECO:0007669"/>
    <property type="project" value="UniProtKB-UniRule"/>
</dbReference>
<dbReference type="SUPFAM" id="SSF52151">
    <property type="entry name" value="FabD/lysophospholipase-like"/>
    <property type="match status" value="1"/>
</dbReference>
<dbReference type="GO" id="GO:0016787">
    <property type="term" value="F:hydrolase activity"/>
    <property type="evidence" value="ECO:0007669"/>
    <property type="project" value="UniProtKB-UniRule"/>
</dbReference>
<dbReference type="InterPro" id="IPR016035">
    <property type="entry name" value="Acyl_Trfase/lysoPLipase"/>
</dbReference>
<evidence type="ECO:0000259" key="5">
    <source>
        <dbReference type="PROSITE" id="PS51635"/>
    </source>
</evidence>
<keyword evidence="3 4" id="KW-0443">Lipid metabolism</keyword>
<evidence type="ECO:0000256" key="2">
    <source>
        <dbReference type="ARBA" id="ARBA00022963"/>
    </source>
</evidence>
<comment type="caution">
    <text evidence="4">Lacks conserved residue(s) required for the propagation of feature annotation.</text>
</comment>
<comment type="caution">
    <text evidence="6">The sequence shown here is derived from an EMBL/GenBank/DDBJ whole genome shotgun (WGS) entry which is preliminary data.</text>
</comment>
<dbReference type="InterPro" id="IPR002641">
    <property type="entry name" value="PNPLA_dom"/>
</dbReference>
<dbReference type="Gene3D" id="3.40.1090.10">
    <property type="entry name" value="Cytosolic phospholipase A2 catalytic domain"/>
    <property type="match status" value="2"/>
</dbReference>
<feature type="short sequence motif" description="DGA/G" evidence="4">
    <location>
        <begin position="184"/>
        <end position="186"/>
    </location>
</feature>
<gene>
    <name evidence="6" type="ORF">TM51_02689</name>
</gene>
<evidence type="ECO:0000256" key="3">
    <source>
        <dbReference type="ARBA" id="ARBA00023098"/>
    </source>
</evidence>
<feature type="domain" description="PNPLA" evidence="5">
    <location>
        <begin position="6"/>
        <end position="198"/>
    </location>
</feature>
<proteinExistence type="predicted"/>
<dbReference type="EMBL" id="AOSG01000010">
    <property type="protein sequence ID" value="EOR72477.1"/>
    <property type="molecule type" value="Genomic_DNA"/>
</dbReference>
<dbReference type="Pfam" id="PF01734">
    <property type="entry name" value="Patatin"/>
    <property type="match status" value="1"/>
</dbReference>
<keyword evidence="1 4" id="KW-0378">Hydrolase</keyword>
<feature type="short sequence motif" description="GXSXG" evidence="4">
    <location>
        <begin position="40"/>
        <end position="44"/>
    </location>
</feature>
<keyword evidence="2 4" id="KW-0442">Lipid degradation</keyword>
<dbReference type="InterPro" id="IPR050301">
    <property type="entry name" value="NTE"/>
</dbReference>
<dbReference type="PANTHER" id="PTHR14226">
    <property type="entry name" value="NEUROPATHY TARGET ESTERASE/SWISS CHEESE D.MELANOGASTER"/>
    <property type="match status" value="1"/>
</dbReference>
<sequence>MGKALVLGGGGIVGLAWEIGVLTGLRDAGVDLRDADVILGTSTGAIAAAQIVSGVALDELYERQLAPAGAEAAARPHWWVRARVAGTLLTARSPRLGRARVGLIAASSARFSQAVREPLLAAHLPARDWPESTHLVVTAVDARSGAVRAFSRTDGVDLLHAVAASSAVPGLWPPVAVDGRWYIDGGVRSATNADLVAGHERVVVVAPSPRGPLLWRQPVTVPFPEGTQCTWVTPSPESRAAFGRDLFNPARRAAAARAGRDQAAEVAVRVARTWGV</sequence>
<name>A0A9P2TCJ8_THEFU</name>
<accession>A0A9P2TCJ8</accession>
<feature type="active site" description="Nucleophile" evidence="4">
    <location>
        <position position="42"/>
    </location>
</feature>
<evidence type="ECO:0000256" key="1">
    <source>
        <dbReference type="ARBA" id="ARBA00022801"/>
    </source>
</evidence>